<dbReference type="InterPro" id="IPR002695">
    <property type="entry name" value="PurH-like"/>
</dbReference>
<accession>T0ZZK8</accession>
<keyword evidence="1" id="KW-0378">Hydrolase</keyword>
<sequence length="104" mass="10888">VVAHCRSNAMVLAKEKKTVGIGAGQTSRIEALRIAVSRSSGECKGSVLASDAFLPFADNADLAAKNGISGIIQPGGSIRDNEVIESCKKNGISMIFTGKRVFLH</sequence>
<evidence type="ECO:0000313" key="1">
    <source>
        <dbReference type="EMBL" id="EQD53716.1"/>
    </source>
</evidence>
<dbReference type="Pfam" id="PF01808">
    <property type="entry name" value="AICARFT_IMPCHas"/>
    <property type="match status" value="1"/>
</dbReference>
<feature type="non-terminal residue" evidence="1">
    <location>
        <position position="1"/>
    </location>
</feature>
<dbReference type="GO" id="GO:0005829">
    <property type="term" value="C:cytosol"/>
    <property type="evidence" value="ECO:0007669"/>
    <property type="project" value="TreeGrafter"/>
</dbReference>
<proteinExistence type="predicted"/>
<organism evidence="1">
    <name type="scientific">mine drainage metagenome</name>
    <dbReference type="NCBI Taxonomy" id="410659"/>
    <lineage>
        <taxon>unclassified sequences</taxon>
        <taxon>metagenomes</taxon>
        <taxon>ecological metagenomes</taxon>
    </lineage>
</organism>
<name>T0ZZK8_9ZZZZ</name>
<dbReference type="InterPro" id="IPR024051">
    <property type="entry name" value="AICAR_Tfase_dup_dom_sf"/>
</dbReference>
<reference evidence="1" key="1">
    <citation type="submission" date="2013-08" db="EMBL/GenBank/DDBJ databases">
        <authorList>
            <person name="Mendez C."/>
            <person name="Richter M."/>
            <person name="Ferrer M."/>
            <person name="Sanchez J."/>
        </authorList>
    </citation>
    <scope>NUCLEOTIDE SEQUENCE</scope>
</reference>
<dbReference type="GO" id="GO:0006189">
    <property type="term" value="P:'de novo' IMP biosynthetic process"/>
    <property type="evidence" value="ECO:0007669"/>
    <property type="project" value="TreeGrafter"/>
</dbReference>
<keyword evidence="1" id="KW-0808">Transferase</keyword>
<dbReference type="AlphaFoldDB" id="T0ZZK8"/>
<dbReference type="SUPFAM" id="SSF53927">
    <property type="entry name" value="Cytidine deaminase-like"/>
    <property type="match status" value="1"/>
</dbReference>
<gene>
    <name evidence="1" type="ORF">B1A_12278</name>
</gene>
<dbReference type="EMBL" id="AUZX01008897">
    <property type="protein sequence ID" value="EQD53716.1"/>
    <property type="molecule type" value="Genomic_DNA"/>
</dbReference>
<dbReference type="Gene3D" id="3.40.140.20">
    <property type="match status" value="1"/>
</dbReference>
<protein>
    <submittedName>
        <fullName evidence="1">Bifunctional phosphoribosylaminoimidazolecarboxamide formyltransferase/IMP cyclohydrolase</fullName>
    </submittedName>
</protein>
<dbReference type="PANTHER" id="PTHR11692:SF0">
    <property type="entry name" value="BIFUNCTIONAL PURINE BIOSYNTHESIS PROTEIN ATIC"/>
    <property type="match status" value="1"/>
</dbReference>
<dbReference type="GO" id="GO:0004643">
    <property type="term" value="F:phosphoribosylaminoimidazolecarboxamide formyltransferase activity"/>
    <property type="evidence" value="ECO:0007669"/>
    <property type="project" value="InterPro"/>
</dbReference>
<comment type="caution">
    <text evidence="1">The sequence shown here is derived from an EMBL/GenBank/DDBJ whole genome shotgun (WGS) entry which is preliminary data.</text>
</comment>
<dbReference type="PANTHER" id="PTHR11692">
    <property type="entry name" value="BIFUNCTIONAL PURINE BIOSYNTHESIS PROTEIN PURH"/>
    <property type="match status" value="1"/>
</dbReference>
<reference evidence="1" key="2">
    <citation type="journal article" date="2014" name="ISME J.">
        <title>Microbial stratification in low pH oxic and suboxic macroscopic growths along an acid mine drainage.</title>
        <authorList>
            <person name="Mendez-Garcia C."/>
            <person name="Mesa V."/>
            <person name="Sprenger R.R."/>
            <person name="Richter M."/>
            <person name="Diez M.S."/>
            <person name="Solano J."/>
            <person name="Bargiela R."/>
            <person name="Golyshina O.V."/>
            <person name="Manteca A."/>
            <person name="Ramos J.L."/>
            <person name="Gallego J.R."/>
            <person name="Llorente I."/>
            <person name="Martins Dos Santos V.A."/>
            <person name="Jensen O.N."/>
            <person name="Pelaez A.I."/>
            <person name="Sanchez J."/>
            <person name="Ferrer M."/>
        </authorList>
    </citation>
    <scope>NUCLEOTIDE SEQUENCE</scope>
</reference>
<dbReference type="GO" id="GO:0003937">
    <property type="term" value="F:IMP cyclohydrolase activity"/>
    <property type="evidence" value="ECO:0007669"/>
    <property type="project" value="InterPro"/>
</dbReference>
<dbReference type="InterPro" id="IPR016193">
    <property type="entry name" value="Cytidine_deaminase-like"/>
</dbReference>